<keyword evidence="7" id="KW-1185">Reference proteome</keyword>
<dbReference type="InterPro" id="IPR012336">
    <property type="entry name" value="Thioredoxin-like_fold"/>
</dbReference>
<dbReference type="Gene3D" id="3.40.30.10">
    <property type="entry name" value="Glutaredoxin"/>
    <property type="match status" value="1"/>
</dbReference>
<dbReference type="Proteomes" id="UP001363035">
    <property type="component" value="Unassembled WGS sequence"/>
</dbReference>
<dbReference type="InterPro" id="IPR050553">
    <property type="entry name" value="Thioredoxin_ResA/DsbE_sf"/>
</dbReference>
<dbReference type="CDD" id="cd02966">
    <property type="entry name" value="TlpA_like_family"/>
    <property type="match status" value="1"/>
</dbReference>
<keyword evidence="3" id="KW-1015">Disulfide bond</keyword>
<dbReference type="InterPro" id="IPR036249">
    <property type="entry name" value="Thioredoxin-like_sf"/>
</dbReference>
<dbReference type="PANTHER" id="PTHR42852:SF6">
    <property type="entry name" value="THIOL:DISULFIDE INTERCHANGE PROTEIN DSBE"/>
    <property type="match status" value="1"/>
</dbReference>
<keyword evidence="4" id="KW-0676">Redox-active center</keyword>
<evidence type="ECO:0000256" key="2">
    <source>
        <dbReference type="ARBA" id="ARBA00022748"/>
    </source>
</evidence>
<evidence type="ECO:0000259" key="5">
    <source>
        <dbReference type="PROSITE" id="PS51352"/>
    </source>
</evidence>
<evidence type="ECO:0000313" key="7">
    <source>
        <dbReference type="Proteomes" id="UP001363035"/>
    </source>
</evidence>
<dbReference type="PANTHER" id="PTHR42852">
    <property type="entry name" value="THIOL:DISULFIDE INTERCHANGE PROTEIN DSBE"/>
    <property type="match status" value="1"/>
</dbReference>
<gene>
    <name evidence="6" type="ORF">VJ786_06250</name>
</gene>
<evidence type="ECO:0000256" key="4">
    <source>
        <dbReference type="ARBA" id="ARBA00023284"/>
    </source>
</evidence>
<dbReference type="Pfam" id="PF13905">
    <property type="entry name" value="Thioredoxin_8"/>
    <property type="match status" value="1"/>
</dbReference>
<name>A0ABU8I4Y0_9SPHI</name>
<feature type="domain" description="Thioredoxin" evidence="5">
    <location>
        <begin position="361"/>
        <end position="511"/>
    </location>
</feature>
<comment type="caution">
    <text evidence="6">The sequence shown here is derived from an EMBL/GenBank/DDBJ whole genome shotgun (WGS) entry which is preliminary data.</text>
</comment>
<dbReference type="RefSeq" id="WP_134776626.1">
    <property type="nucleotide sequence ID" value="NZ_JAYLLN010000010.1"/>
</dbReference>
<evidence type="ECO:0000256" key="1">
    <source>
        <dbReference type="ARBA" id="ARBA00004196"/>
    </source>
</evidence>
<comment type="subcellular location">
    <subcellularLocation>
        <location evidence="1">Cell envelope</location>
    </subcellularLocation>
</comment>
<accession>A0ABU8I4Y0</accession>
<dbReference type="PROSITE" id="PS51257">
    <property type="entry name" value="PROKAR_LIPOPROTEIN"/>
    <property type="match status" value="1"/>
</dbReference>
<protein>
    <submittedName>
        <fullName evidence="6">TlpA disulfide reductase family protein</fullName>
    </submittedName>
</protein>
<dbReference type="PROSITE" id="PS51352">
    <property type="entry name" value="THIOREDOXIN_2"/>
    <property type="match status" value="1"/>
</dbReference>
<sequence length="512" mass="58952">MTKIQIFFACILFFLLSCSQKNENQTEPINIVAGSSKITGKIMAPDSLMAGGVKVSISVLHPITGDYSTYEIPIDYSGRFALDYDMETSSTIIGLSSSLQTNPIYIKTFINKPTYIEIQYTDRSTIHKIDLTPAMPKYDMMQSEQLFRKLVENKPNDPNWKYPHYYNMRIDDFLESVKKSYNRRLEAVLGNDVALSKEFKDFLKKDFRMFYYTSGMFDYESSMKINYLNATKDTVNLPKIQKIDRSYFRFLKDFDLNDPQYLHTFTFPELQHHILQNEVLGLPPIGDSDIPSWLKKVKGLLAEQVGFKDGPYYDILAANAYGLQLNEEVKPLNSKQQEAIKNYWGKGEIAKILSRKNEKVIEEDSKKSPLVVHDIAHVAKEKLMDTILAKYPGKVVFIDFWATWCGPCLGAMKQFKSIKGDFQGKDVVFVYLTNGSSPKKRWEEVIKGIGSEHYYLKDDQWSYLMSEFGFEYIPSYLLYSKEGILANKFTAFPGNEKVKNLIEDLLTNKEGK</sequence>
<dbReference type="InterPro" id="IPR013766">
    <property type="entry name" value="Thioredoxin_domain"/>
</dbReference>
<evidence type="ECO:0000313" key="6">
    <source>
        <dbReference type="EMBL" id="MEI5984499.1"/>
    </source>
</evidence>
<reference evidence="6 7" key="1">
    <citation type="submission" date="2024-01" db="EMBL/GenBank/DDBJ databases">
        <title>Sphingobacterium tenebrionis sp. nov., a novel endophyte isolated from tenebrio molitor intestines.</title>
        <authorList>
            <person name="Zhang C."/>
        </authorList>
    </citation>
    <scope>NUCLEOTIDE SEQUENCE [LARGE SCALE GENOMIC DNA]</scope>
    <source>
        <strain evidence="6 7">PU5-4</strain>
    </source>
</reference>
<keyword evidence="2" id="KW-0201">Cytochrome c-type biogenesis</keyword>
<dbReference type="EMBL" id="JAYLLN010000010">
    <property type="protein sequence ID" value="MEI5984499.1"/>
    <property type="molecule type" value="Genomic_DNA"/>
</dbReference>
<dbReference type="SUPFAM" id="SSF52833">
    <property type="entry name" value="Thioredoxin-like"/>
    <property type="match status" value="1"/>
</dbReference>
<organism evidence="6 7">
    <name type="scientific">Sphingobacterium tenebrionis</name>
    <dbReference type="NCBI Taxonomy" id="3111775"/>
    <lineage>
        <taxon>Bacteria</taxon>
        <taxon>Pseudomonadati</taxon>
        <taxon>Bacteroidota</taxon>
        <taxon>Sphingobacteriia</taxon>
        <taxon>Sphingobacteriales</taxon>
        <taxon>Sphingobacteriaceae</taxon>
        <taxon>Sphingobacterium</taxon>
    </lineage>
</organism>
<proteinExistence type="predicted"/>
<evidence type="ECO:0000256" key="3">
    <source>
        <dbReference type="ARBA" id="ARBA00023157"/>
    </source>
</evidence>